<evidence type="ECO:0000256" key="1">
    <source>
        <dbReference type="SAM" id="MobiDB-lite"/>
    </source>
</evidence>
<dbReference type="AlphaFoldDB" id="K5WT58"/>
<dbReference type="GeneID" id="18828064"/>
<evidence type="ECO:0000313" key="3">
    <source>
        <dbReference type="Proteomes" id="UP000008493"/>
    </source>
</evidence>
<reference evidence="3" key="1">
    <citation type="journal article" date="2012" name="Proc. Natl. Acad. Sci. U.S.A.">
        <title>Genome sequence of the button mushroom Agaricus bisporus reveals mechanisms governing adaptation to a humic-rich ecological niche.</title>
        <authorList>
            <person name="Morin E."/>
            <person name="Kohler A."/>
            <person name="Baker A.R."/>
            <person name="Foulongne-Oriol M."/>
            <person name="Lombard V."/>
            <person name="Nagy L.G."/>
            <person name="Ohm R.A."/>
            <person name="Patyshakuliyeva A."/>
            <person name="Brun A."/>
            <person name="Aerts A.L."/>
            <person name="Bailey A.M."/>
            <person name="Billette C."/>
            <person name="Coutinho P.M."/>
            <person name="Deakin G."/>
            <person name="Doddapaneni H."/>
            <person name="Floudas D."/>
            <person name="Grimwood J."/>
            <person name="Hilden K."/>
            <person name="Kuees U."/>
            <person name="LaButti K.M."/>
            <person name="Lapidus A."/>
            <person name="Lindquist E.A."/>
            <person name="Lucas S.M."/>
            <person name="Murat C."/>
            <person name="Riley R.W."/>
            <person name="Salamov A.A."/>
            <person name="Schmutz J."/>
            <person name="Subramanian V."/>
            <person name="Woesten H.A.B."/>
            <person name="Xu J."/>
            <person name="Eastwood D.C."/>
            <person name="Foster G.D."/>
            <person name="Sonnenberg A.S."/>
            <person name="Cullen D."/>
            <person name="de Vries R.P."/>
            <person name="Lundell T."/>
            <person name="Hibbett D.S."/>
            <person name="Henrissat B."/>
            <person name="Burton K.S."/>
            <person name="Kerrigan R.W."/>
            <person name="Challen M.P."/>
            <person name="Grigoriev I.V."/>
            <person name="Martin F."/>
        </authorList>
    </citation>
    <scope>NUCLEOTIDE SEQUENCE [LARGE SCALE GENOMIC DNA]</scope>
    <source>
        <strain evidence="3">JB137-S8 / ATCC MYA-4627 / FGSC 10392</strain>
    </source>
</reference>
<dbReference type="Proteomes" id="UP000008493">
    <property type="component" value="Unassembled WGS sequence"/>
</dbReference>
<name>K5WT58_AGABU</name>
<gene>
    <name evidence="2" type="ORF">AGABI1DRAFT_133838</name>
</gene>
<evidence type="ECO:0000313" key="2">
    <source>
        <dbReference type="EMBL" id="EKM73943.1"/>
    </source>
</evidence>
<dbReference type="RefSeq" id="XP_007335417.1">
    <property type="nucleotide sequence ID" value="XM_007335355.1"/>
</dbReference>
<feature type="compositionally biased region" description="Basic and acidic residues" evidence="1">
    <location>
        <begin position="9"/>
        <end position="28"/>
    </location>
</feature>
<organism evidence="2 3">
    <name type="scientific">Agaricus bisporus var. burnettii (strain JB137-S8 / ATCC MYA-4627 / FGSC 10392)</name>
    <name type="common">White button mushroom</name>
    <dbReference type="NCBI Taxonomy" id="597362"/>
    <lineage>
        <taxon>Eukaryota</taxon>
        <taxon>Fungi</taxon>
        <taxon>Dikarya</taxon>
        <taxon>Basidiomycota</taxon>
        <taxon>Agaricomycotina</taxon>
        <taxon>Agaricomycetes</taxon>
        <taxon>Agaricomycetidae</taxon>
        <taxon>Agaricales</taxon>
        <taxon>Agaricineae</taxon>
        <taxon>Agaricaceae</taxon>
        <taxon>Agaricus</taxon>
    </lineage>
</organism>
<dbReference type="EMBL" id="JH971825">
    <property type="protein sequence ID" value="EKM73943.1"/>
    <property type="molecule type" value="Genomic_DNA"/>
</dbReference>
<dbReference type="HOGENOM" id="CLU_2412730_0_0_1"/>
<proteinExistence type="predicted"/>
<feature type="region of interest" description="Disordered" evidence="1">
    <location>
        <begin position="1"/>
        <end position="36"/>
    </location>
</feature>
<keyword evidence="3" id="KW-1185">Reference proteome</keyword>
<dbReference type="InParanoid" id="K5WT58"/>
<dbReference type="KEGG" id="abp:AGABI1DRAFT133838"/>
<sequence length="92" mass="10148">MNLTPNHLDSNKGKKRREDKGNGKERLGEASSAAAPVLEPYQFIDEDGKLAYYYDLGKMVKEATMESAYDSTVNPFPEILLYPSTPPPPEGG</sequence>
<accession>K5WT58</accession>
<protein>
    <submittedName>
        <fullName evidence="2">Uncharacterized protein</fullName>
    </submittedName>
</protein>